<proteinExistence type="predicted"/>
<protein>
    <submittedName>
        <fullName evidence="1">Uncharacterized protein</fullName>
    </submittedName>
</protein>
<evidence type="ECO:0000313" key="1">
    <source>
        <dbReference type="EMBL" id="KAK1922372.1"/>
    </source>
</evidence>
<organism evidence="1 2">
    <name type="scientific">Papiliotrema laurentii</name>
    <name type="common">Cryptococcus laurentii</name>
    <dbReference type="NCBI Taxonomy" id="5418"/>
    <lineage>
        <taxon>Eukaryota</taxon>
        <taxon>Fungi</taxon>
        <taxon>Dikarya</taxon>
        <taxon>Basidiomycota</taxon>
        <taxon>Agaricomycotina</taxon>
        <taxon>Tremellomycetes</taxon>
        <taxon>Tremellales</taxon>
        <taxon>Rhynchogastremaceae</taxon>
        <taxon>Papiliotrema</taxon>
    </lineage>
</organism>
<sequence length="265" mass="31186">MQWAERKKTLPYSTQLWYKWLEMKAILSPSRLNKALREITHLSLIATHSLAQNKAMASDPLIQAWIKHALQWEEEQEAEQGYMEELNKPPNDFSKVQKAARRIMDEGEGARQMDVFIRKVFLLGDDVEYIKGDKERVLDSIYRDIQSAKEAFDPQTVAMMLQADNPITKVEWRVTSHTLQLEHIEGAARAGLLDSQVLLQQGDTFERVRDDVIDLDRIRWARWEESVDGMSELDRKRSFRRWNAQGLLDRDELKAWRERRRGMVF</sequence>
<gene>
    <name evidence="1" type="ORF">DB88DRAFT_348492</name>
</gene>
<reference evidence="1" key="1">
    <citation type="submission" date="2023-02" db="EMBL/GenBank/DDBJ databases">
        <title>Identification and recombinant expression of a fungal hydrolase from Papiliotrema laurentii that hydrolyzes apple cutin and clears colloidal polyester polyurethane.</title>
        <authorList>
            <consortium name="DOE Joint Genome Institute"/>
            <person name="Roman V.A."/>
            <person name="Bojanowski C."/>
            <person name="Crable B.R."/>
            <person name="Wagner D.N."/>
            <person name="Hung C.S."/>
            <person name="Nadeau L.J."/>
            <person name="Schratz L."/>
            <person name="Haridas S."/>
            <person name="Pangilinan J."/>
            <person name="Lipzen A."/>
            <person name="Na H."/>
            <person name="Yan M."/>
            <person name="Ng V."/>
            <person name="Grigoriev I.V."/>
            <person name="Spatafora J.W."/>
            <person name="Barlow D."/>
            <person name="Biffinger J."/>
            <person name="Kelley-Loughnane N."/>
            <person name="Varaljay V.A."/>
            <person name="Crookes-Goodson W.J."/>
        </authorList>
    </citation>
    <scope>NUCLEOTIDE SEQUENCE</scope>
    <source>
        <strain evidence="1">5307AH</strain>
    </source>
</reference>
<dbReference type="AlphaFoldDB" id="A0AAD9CVQ9"/>
<dbReference type="Proteomes" id="UP001182556">
    <property type="component" value="Unassembled WGS sequence"/>
</dbReference>
<comment type="caution">
    <text evidence="1">The sequence shown here is derived from an EMBL/GenBank/DDBJ whole genome shotgun (WGS) entry which is preliminary data.</text>
</comment>
<accession>A0AAD9CVQ9</accession>
<keyword evidence="2" id="KW-1185">Reference proteome</keyword>
<evidence type="ECO:0000313" key="2">
    <source>
        <dbReference type="Proteomes" id="UP001182556"/>
    </source>
</evidence>
<name>A0AAD9CVQ9_PAPLA</name>
<dbReference type="EMBL" id="JAODAN010000008">
    <property type="protein sequence ID" value="KAK1922372.1"/>
    <property type="molecule type" value="Genomic_DNA"/>
</dbReference>